<comment type="caution">
    <text evidence="11">The sequence shown here is derived from an EMBL/GenBank/DDBJ whole genome shotgun (WGS) entry which is preliminary data.</text>
</comment>
<dbReference type="EMBL" id="MU827830">
    <property type="protein sequence ID" value="KAJ7321188.1"/>
    <property type="molecule type" value="Genomic_DNA"/>
</dbReference>
<evidence type="ECO:0000259" key="10">
    <source>
        <dbReference type="PROSITE" id="PS50404"/>
    </source>
</evidence>
<sequence>MAARSLVTRLEDWNAWGIFVRHDSSRLFLIQNRSEMKPVLYSYFRSSCSWRVRIALALKGIEYETHPIHLLKDGGHQLSDEYKKLNPMGQVPALVIDGHTLADSLSIIEYLDETRPDPPLFPRNDPHKKAQVGAGMVCDILAGEQGPSCSTVKQNIPDTKLIHVRFIDEIEVEDVEKKTELRHARHSNSP</sequence>
<dbReference type="PANTHER" id="PTHR42673">
    <property type="entry name" value="MALEYLACETOACETATE ISOMERASE"/>
    <property type="match status" value="1"/>
</dbReference>
<accession>A0A9W9Y7S7</accession>
<keyword evidence="7" id="KW-0828">Tyrosine catabolism</keyword>
<dbReference type="EC" id="5.2.1.2" evidence="5"/>
<evidence type="ECO:0000256" key="8">
    <source>
        <dbReference type="ARBA" id="ARBA00023232"/>
    </source>
</evidence>
<dbReference type="SFLD" id="SFLDG00358">
    <property type="entry name" value="Main_(cytGST)"/>
    <property type="match status" value="1"/>
</dbReference>
<keyword evidence="12" id="KW-1185">Reference proteome</keyword>
<comment type="catalytic activity">
    <reaction evidence="1">
        <text>4-maleylacetoacetate = 4-fumarylacetoacetate</text>
        <dbReference type="Rhea" id="RHEA:14817"/>
        <dbReference type="ChEBI" id="CHEBI:17105"/>
        <dbReference type="ChEBI" id="CHEBI:18034"/>
        <dbReference type="EC" id="5.2.1.2"/>
    </reaction>
</comment>
<dbReference type="AlphaFoldDB" id="A0A9W9Y7S7"/>
<dbReference type="InterPro" id="IPR004045">
    <property type="entry name" value="Glutathione_S-Trfase_N"/>
</dbReference>
<dbReference type="SFLD" id="SFLDS00019">
    <property type="entry name" value="Glutathione_Transferase_(cytos"/>
    <property type="match status" value="1"/>
</dbReference>
<name>A0A9W9Y7S7_9CNID</name>
<evidence type="ECO:0000256" key="2">
    <source>
        <dbReference type="ARBA" id="ARBA00001955"/>
    </source>
</evidence>
<dbReference type="InterPro" id="IPR040079">
    <property type="entry name" value="Glutathione_S-Trfase"/>
</dbReference>
<evidence type="ECO:0000256" key="1">
    <source>
        <dbReference type="ARBA" id="ARBA00001622"/>
    </source>
</evidence>
<evidence type="ECO:0000256" key="5">
    <source>
        <dbReference type="ARBA" id="ARBA00013199"/>
    </source>
</evidence>
<keyword evidence="6" id="KW-0808">Transferase</keyword>
<dbReference type="OrthoDB" id="202840at2759"/>
<proteinExistence type="inferred from homology"/>
<evidence type="ECO:0000256" key="7">
    <source>
        <dbReference type="ARBA" id="ARBA00022878"/>
    </source>
</evidence>
<evidence type="ECO:0000256" key="6">
    <source>
        <dbReference type="ARBA" id="ARBA00022679"/>
    </source>
</evidence>
<dbReference type="GO" id="GO:0006572">
    <property type="term" value="P:L-tyrosine catabolic process"/>
    <property type="evidence" value="ECO:0007669"/>
    <property type="project" value="UniProtKB-KW"/>
</dbReference>
<comment type="cofactor">
    <cofactor evidence="2">
        <name>glutathione</name>
        <dbReference type="ChEBI" id="CHEBI:57925"/>
    </cofactor>
</comment>
<dbReference type="GO" id="GO:0006559">
    <property type="term" value="P:L-phenylalanine catabolic process"/>
    <property type="evidence" value="ECO:0007669"/>
    <property type="project" value="UniProtKB-KW"/>
</dbReference>
<comment type="similarity">
    <text evidence="4">Belongs to the GST superfamily. Zeta family.</text>
</comment>
<evidence type="ECO:0000256" key="4">
    <source>
        <dbReference type="ARBA" id="ARBA00010007"/>
    </source>
</evidence>
<dbReference type="InterPro" id="IPR034333">
    <property type="entry name" value="GST_Zeta_N"/>
</dbReference>
<reference evidence="11" key="1">
    <citation type="submission" date="2023-01" db="EMBL/GenBank/DDBJ databases">
        <title>Genome assembly of the deep-sea coral Lophelia pertusa.</title>
        <authorList>
            <person name="Herrera S."/>
            <person name="Cordes E."/>
        </authorList>
    </citation>
    <scope>NUCLEOTIDE SEQUENCE</scope>
    <source>
        <strain evidence="11">USNM1676648</strain>
        <tissue evidence="11">Polyp</tissue>
    </source>
</reference>
<dbReference type="Pfam" id="PF13409">
    <property type="entry name" value="GST_N_2"/>
    <property type="match status" value="1"/>
</dbReference>
<organism evidence="11 12">
    <name type="scientific">Desmophyllum pertusum</name>
    <dbReference type="NCBI Taxonomy" id="174260"/>
    <lineage>
        <taxon>Eukaryota</taxon>
        <taxon>Metazoa</taxon>
        <taxon>Cnidaria</taxon>
        <taxon>Anthozoa</taxon>
        <taxon>Hexacorallia</taxon>
        <taxon>Scleractinia</taxon>
        <taxon>Caryophylliina</taxon>
        <taxon>Caryophylliidae</taxon>
        <taxon>Desmophyllum</taxon>
    </lineage>
</organism>
<dbReference type="InterPro" id="IPR036249">
    <property type="entry name" value="Thioredoxin-like_sf"/>
</dbReference>
<gene>
    <name evidence="11" type="primary">GSTZ1_2</name>
    <name evidence="11" type="ORF">OS493_035362</name>
</gene>
<dbReference type="PROSITE" id="PS50404">
    <property type="entry name" value="GST_NTER"/>
    <property type="match status" value="1"/>
</dbReference>
<dbReference type="GO" id="GO:0016034">
    <property type="term" value="F:maleylacetoacetate isomerase activity"/>
    <property type="evidence" value="ECO:0007669"/>
    <property type="project" value="UniProtKB-EC"/>
</dbReference>
<dbReference type="GO" id="GO:0004364">
    <property type="term" value="F:glutathione transferase activity"/>
    <property type="evidence" value="ECO:0007669"/>
    <property type="project" value="TreeGrafter"/>
</dbReference>
<dbReference type="GO" id="GO:0005739">
    <property type="term" value="C:mitochondrion"/>
    <property type="evidence" value="ECO:0007669"/>
    <property type="project" value="TreeGrafter"/>
</dbReference>
<comment type="pathway">
    <text evidence="3">Amino-acid degradation; L-phenylalanine degradation; acetoacetate and fumarate from L-phenylalanine: step 5/6.</text>
</comment>
<dbReference type="CDD" id="cd03042">
    <property type="entry name" value="GST_N_Zeta"/>
    <property type="match status" value="1"/>
</dbReference>
<evidence type="ECO:0000256" key="9">
    <source>
        <dbReference type="ARBA" id="ARBA00023235"/>
    </source>
</evidence>
<protein>
    <recommendedName>
        <fullName evidence="5">maleylacetoacetate isomerase</fullName>
        <ecNumber evidence="5">5.2.1.2</ecNumber>
    </recommendedName>
</protein>
<evidence type="ECO:0000313" key="12">
    <source>
        <dbReference type="Proteomes" id="UP001163046"/>
    </source>
</evidence>
<dbReference type="Gene3D" id="3.40.30.10">
    <property type="entry name" value="Glutaredoxin"/>
    <property type="match status" value="1"/>
</dbReference>
<evidence type="ECO:0000313" key="11">
    <source>
        <dbReference type="EMBL" id="KAJ7321188.1"/>
    </source>
</evidence>
<keyword evidence="8" id="KW-0585">Phenylalanine catabolism</keyword>
<dbReference type="FunFam" id="3.40.30.10:FF:000041">
    <property type="entry name" value="Maleylacetoacetate isomerase isoform 1"/>
    <property type="match status" value="1"/>
</dbReference>
<evidence type="ECO:0000256" key="3">
    <source>
        <dbReference type="ARBA" id="ARBA00004671"/>
    </source>
</evidence>
<dbReference type="Proteomes" id="UP001163046">
    <property type="component" value="Unassembled WGS sequence"/>
</dbReference>
<dbReference type="GO" id="GO:0006749">
    <property type="term" value="P:glutathione metabolic process"/>
    <property type="evidence" value="ECO:0007669"/>
    <property type="project" value="TreeGrafter"/>
</dbReference>
<dbReference type="SUPFAM" id="SSF52833">
    <property type="entry name" value="Thioredoxin-like"/>
    <property type="match status" value="1"/>
</dbReference>
<keyword evidence="9 11" id="KW-0413">Isomerase</keyword>
<feature type="domain" description="GST N-terminal" evidence="10">
    <location>
        <begin position="36"/>
        <end position="119"/>
    </location>
</feature>
<dbReference type="PANTHER" id="PTHR42673:SF4">
    <property type="entry name" value="MALEYLACETOACETATE ISOMERASE"/>
    <property type="match status" value="1"/>
</dbReference>